<dbReference type="EMBL" id="JBHUKY010000019">
    <property type="protein sequence ID" value="MFD2409935.1"/>
    <property type="molecule type" value="Genomic_DNA"/>
</dbReference>
<evidence type="ECO:0000313" key="2">
    <source>
        <dbReference type="EMBL" id="MFD2409935.1"/>
    </source>
</evidence>
<dbReference type="Pfam" id="PF00293">
    <property type="entry name" value="NUDIX"/>
    <property type="match status" value="1"/>
</dbReference>
<reference evidence="3" key="1">
    <citation type="journal article" date="2019" name="Int. J. Syst. Evol. Microbiol.">
        <title>The Global Catalogue of Microorganisms (GCM) 10K type strain sequencing project: providing services to taxonomists for standard genome sequencing and annotation.</title>
        <authorList>
            <consortium name="The Broad Institute Genomics Platform"/>
            <consortium name="The Broad Institute Genome Sequencing Center for Infectious Disease"/>
            <person name="Wu L."/>
            <person name="Ma J."/>
        </authorList>
    </citation>
    <scope>NUCLEOTIDE SEQUENCE [LARGE SCALE GENOMIC DNA]</scope>
    <source>
        <strain evidence="3">CCM 8725</strain>
    </source>
</reference>
<accession>A0ABW5F4C1</accession>
<dbReference type="Gene3D" id="3.90.79.10">
    <property type="entry name" value="Nucleoside Triphosphate Pyrophosphohydrolase"/>
    <property type="match status" value="1"/>
</dbReference>
<evidence type="ECO:0000313" key="3">
    <source>
        <dbReference type="Proteomes" id="UP001597448"/>
    </source>
</evidence>
<dbReference type="Proteomes" id="UP001597448">
    <property type="component" value="Unassembled WGS sequence"/>
</dbReference>
<organism evidence="2 3">
    <name type="scientific">Paenibacillus rhizoplanae</name>
    <dbReference type="NCBI Taxonomy" id="1917181"/>
    <lineage>
        <taxon>Bacteria</taxon>
        <taxon>Bacillati</taxon>
        <taxon>Bacillota</taxon>
        <taxon>Bacilli</taxon>
        <taxon>Bacillales</taxon>
        <taxon>Paenibacillaceae</taxon>
        <taxon>Paenibacillus</taxon>
    </lineage>
</organism>
<dbReference type="InterPro" id="IPR000086">
    <property type="entry name" value="NUDIX_hydrolase_dom"/>
</dbReference>
<sequence length="76" mass="8226">MNKTNVEVPIRCTGVAAVLLKNTPSGHHVLLLKRAGSVLRDAWCYIGGGIEAGKQAWEATLREVREESRLVTVGTP</sequence>
<dbReference type="SUPFAM" id="SSF55811">
    <property type="entry name" value="Nudix"/>
    <property type="match status" value="1"/>
</dbReference>
<proteinExistence type="predicted"/>
<dbReference type="InterPro" id="IPR015797">
    <property type="entry name" value="NUDIX_hydrolase-like_dom_sf"/>
</dbReference>
<keyword evidence="3" id="KW-1185">Reference proteome</keyword>
<name>A0ABW5F4C1_9BACL</name>
<protein>
    <submittedName>
        <fullName evidence="2">NUDIX domain-containing protein</fullName>
    </submittedName>
</protein>
<feature type="domain" description="Nudix hydrolase" evidence="1">
    <location>
        <begin position="15"/>
        <end position="70"/>
    </location>
</feature>
<gene>
    <name evidence="2" type="ORF">ACFSX3_08650</name>
</gene>
<dbReference type="RefSeq" id="WP_209986989.1">
    <property type="nucleotide sequence ID" value="NZ_JBHSVQ010000001.1"/>
</dbReference>
<comment type="caution">
    <text evidence="2">The sequence shown here is derived from an EMBL/GenBank/DDBJ whole genome shotgun (WGS) entry which is preliminary data.</text>
</comment>
<evidence type="ECO:0000259" key="1">
    <source>
        <dbReference type="Pfam" id="PF00293"/>
    </source>
</evidence>